<evidence type="ECO:0000313" key="2">
    <source>
        <dbReference type="EMBL" id="RGW76085.1"/>
    </source>
</evidence>
<dbReference type="RefSeq" id="WP_118356819.1">
    <property type="nucleotide sequence ID" value="NZ_QSAT01000006.1"/>
</dbReference>
<comment type="caution">
    <text evidence="2">The sequence shown here is derived from an EMBL/GenBank/DDBJ whole genome shotgun (WGS) entry which is preliminary data.</text>
</comment>
<dbReference type="Pfam" id="PF13304">
    <property type="entry name" value="AAA_21"/>
    <property type="match status" value="1"/>
</dbReference>
<reference evidence="2 3" key="1">
    <citation type="submission" date="2018-08" db="EMBL/GenBank/DDBJ databases">
        <title>A genome reference for cultivated species of the human gut microbiota.</title>
        <authorList>
            <person name="Zou Y."/>
            <person name="Xue W."/>
            <person name="Luo G."/>
        </authorList>
    </citation>
    <scope>NUCLEOTIDE SEQUENCE [LARGE SCALE GENOMIC DNA]</scope>
    <source>
        <strain evidence="2 3">AF10-31</strain>
    </source>
</reference>
<dbReference type="InterPro" id="IPR027417">
    <property type="entry name" value="P-loop_NTPase"/>
</dbReference>
<evidence type="ECO:0000259" key="1">
    <source>
        <dbReference type="Pfam" id="PF13304"/>
    </source>
</evidence>
<dbReference type="Proteomes" id="UP000284651">
    <property type="component" value="Unassembled WGS sequence"/>
</dbReference>
<sequence length="105" mass="12098">MLIQVNVQNFKSFNESNSLNMIASNKLRTQKDRLYESVDVTLLKSAVIYGANASGKSNFVEVLRFMKECVINQEIPIESYNWYCRNHEDNKEKISSFSVQLLLNG</sequence>
<dbReference type="GO" id="GO:0005524">
    <property type="term" value="F:ATP binding"/>
    <property type="evidence" value="ECO:0007669"/>
    <property type="project" value="InterPro"/>
</dbReference>
<accession>A0A413CX98</accession>
<dbReference type="PANTHER" id="PTHR40396:SF1">
    <property type="entry name" value="ATPASE AAA-TYPE CORE DOMAIN-CONTAINING PROTEIN"/>
    <property type="match status" value="1"/>
</dbReference>
<dbReference type="InterPro" id="IPR003959">
    <property type="entry name" value="ATPase_AAA_core"/>
</dbReference>
<dbReference type="EMBL" id="QSAT01000006">
    <property type="protein sequence ID" value="RGW76085.1"/>
    <property type="molecule type" value="Genomic_DNA"/>
</dbReference>
<name>A0A413CX98_9FIRM</name>
<proteinExistence type="predicted"/>
<protein>
    <recommendedName>
        <fullName evidence="1">ATPase AAA-type core domain-containing protein</fullName>
    </recommendedName>
</protein>
<dbReference type="AlphaFoldDB" id="A0A413CX98"/>
<gene>
    <name evidence="2" type="ORF">DWV56_02865</name>
</gene>
<dbReference type="PANTHER" id="PTHR40396">
    <property type="entry name" value="ATPASE-LIKE PROTEIN"/>
    <property type="match status" value="1"/>
</dbReference>
<organism evidence="2 3">
    <name type="scientific">Holdemanella biformis</name>
    <dbReference type="NCBI Taxonomy" id="1735"/>
    <lineage>
        <taxon>Bacteria</taxon>
        <taxon>Bacillati</taxon>
        <taxon>Bacillota</taxon>
        <taxon>Erysipelotrichia</taxon>
        <taxon>Erysipelotrichales</taxon>
        <taxon>Erysipelotrichaceae</taxon>
        <taxon>Holdemanella</taxon>
    </lineage>
</organism>
<feature type="domain" description="ATPase AAA-type core" evidence="1">
    <location>
        <begin position="46"/>
        <end position="68"/>
    </location>
</feature>
<dbReference type="GO" id="GO:0016887">
    <property type="term" value="F:ATP hydrolysis activity"/>
    <property type="evidence" value="ECO:0007669"/>
    <property type="project" value="InterPro"/>
</dbReference>
<evidence type="ECO:0000313" key="3">
    <source>
        <dbReference type="Proteomes" id="UP000284651"/>
    </source>
</evidence>
<dbReference type="Gene3D" id="3.40.50.300">
    <property type="entry name" value="P-loop containing nucleotide triphosphate hydrolases"/>
    <property type="match status" value="1"/>
</dbReference>